<dbReference type="GO" id="GO:0061343">
    <property type="term" value="P:cell adhesion involved in heart morphogenesis"/>
    <property type="evidence" value="ECO:0007669"/>
    <property type="project" value="TreeGrafter"/>
</dbReference>
<dbReference type="PANTHER" id="PTHR33395">
    <property type="entry name" value="TRANSCRIPTASE, PUTATIVE-RELATED-RELATED"/>
    <property type="match status" value="1"/>
</dbReference>
<accession>A0A2I0TDS8</accession>
<reference evidence="2" key="1">
    <citation type="submission" date="2017-11" db="EMBL/GenBank/DDBJ databases">
        <authorList>
            <person name="Lima N.C."/>
            <person name="Parody-Merino A.M."/>
            <person name="Battley P.F."/>
            <person name="Fidler A.E."/>
            <person name="Prosdocimi F."/>
        </authorList>
    </citation>
    <scope>NUCLEOTIDE SEQUENCE [LARGE SCALE GENOMIC DNA]</scope>
</reference>
<dbReference type="OrthoDB" id="416454at2759"/>
<dbReference type="PANTHER" id="PTHR33395:SF22">
    <property type="entry name" value="REVERSE TRANSCRIPTASE DOMAIN-CONTAINING PROTEIN"/>
    <property type="match status" value="1"/>
</dbReference>
<dbReference type="EMBL" id="KZ512073">
    <property type="protein sequence ID" value="PKU31929.1"/>
    <property type="molecule type" value="Genomic_DNA"/>
</dbReference>
<name>A0A2I0TDS8_LIMLA</name>
<sequence>MLRGFLLQVIEEPMRRGAMLDLLLTNEEGLVGNVKLKGSLGCSDHEMVEFKILRAVRRARLLPWTSGEQTLASSGICFVEYHGIKPCGGKKDELGNYRPVNLASVPSKIMEQILLETILRHMENKDVIGDSQHGFTRVKSCLTNLVTFYGRVTVLVNMGKATDITYLACAKHLTLSHMTSVFLNWRDTDLMIDHSVDKELTGWSHSKSCCQ</sequence>
<organism evidence="1 2">
    <name type="scientific">Limosa lapponica baueri</name>
    <dbReference type="NCBI Taxonomy" id="1758121"/>
    <lineage>
        <taxon>Eukaryota</taxon>
        <taxon>Metazoa</taxon>
        <taxon>Chordata</taxon>
        <taxon>Craniata</taxon>
        <taxon>Vertebrata</taxon>
        <taxon>Euteleostomi</taxon>
        <taxon>Archelosauria</taxon>
        <taxon>Archosauria</taxon>
        <taxon>Dinosauria</taxon>
        <taxon>Saurischia</taxon>
        <taxon>Theropoda</taxon>
        <taxon>Coelurosauria</taxon>
        <taxon>Aves</taxon>
        <taxon>Neognathae</taxon>
        <taxon>Neoaves</taxon>
        <taxon>Charadriiformes</taxon>
        <taxon>Scolopacidae</taxon>
        <taxon>Limosa</taxon>
    </lineage>
</organism>
<proteinExistence type="predicted"/>
<reference evidence="2" key="2">
    <citation type="submission" date="2017-12" db="EMBL/GenBank/DDBJ databases">
        <title>Genome sequence of the Bar-tailed Godwit (Limosa lapponica baueri).</title>
        <authorList>
            <person name="Lima N.C.B."/>
            <person name="Parody-Merino A.M."/>
            <person name="Battley P.F."/>
            <person name="Fidler A.E."/>
            <person name="Prosdocimi F."/>
        </authorList>
    </citation>
    <scope>NUCLEOTIDE SEQUENCE [LARGE SCALE GENOMIC DNA]</scope>
</reference>
<dbReference type="AlphaFoldDB" id="A0A2I0TDS8"/>
<dbReference type="GO" id="GO:0031012">
    <property type="term" value="C:extracellular matrix"/>
    <property type="evidence" value="ECO:0007669"/>
    <property type="project" value="TreeGrafter"/>
</dbReference>
<evidence type="ECO:0000313" key="1">
    <source>
        <dbReference type="EMBL" id="PKU31929.1"/>
    </source>
</evidence>
<protein>
    <recommendedName>
        <fullName evidence="3">Reverse transcriptase domain-containing protein</fullName>
    </recommendedName>
</protein>
<dbReference type="Proteomes" id="UP000233556">
    <property type="component" value="Unassembled WGS sequence"/>
</dbReference>
<evidence type="ECO:0008006" key="3">
    <source>
        <dbReference type="Google" id="ProtNLM"/>
    </source>
</evidence>
<gene>
    <name evidence="1" type="ORF">llap_17766</name>
</gene>
<dbReference type="GO" id="GO:0007508">
    <property type="term" value="P:larval heart development"/>
    <property type="evidence" value="ECO:0007669"/>
    <property type="project" value="TreeGrafter"/>
</dbReference>
<keyword evidence="2" id="KW-1185">Reference proteome</keyword>
<evidence type="ECO:0000313" key="2">
    <source>
        <dbReference type="Proteomes" id="UP000233556"/>
    </source>
</evidence>